<dbReference type="PROSITE" id="PS00036">
    <property type="entry name" value="BZIP_BASIC"/>
    <property type="match status" value="1"/>
</dbReference>
<evidence type="ECO:0000313" key="4">
    <source>
        <dbReference type="Proteomes" id="UP000022910"/>
    </source>
</evidence>
<proteinExistence type="predicted"/>
<organism evidence="3 4">
    <name type="scientific">Rhizophagus irregularis (strain DAOM 197198w)</name>
    <name type="common">Glomus intraradices</name>
    <dbReference type="NCBI Taxonomy" id="1432141"/>
    <lineage>
        <taxon>Eukaryota</taxon>
        <taxon>Fungi</taxon>
        <taxon>Fungi incertae sedis</taxon>
        <taxon>Mucoromycota</taxon>
        <taxon>Glomeromycotina</taxon>
        <taxon>Glomeromycetes</taxon>
        <taxon>Glomerales</taxon>
        <taxon>Glomeraceae</taxon>
        <taxon>Rhizophagus</taxon>
    </lineage>
</organism>
<dbReference type="SMR" id="A0A015LN39"/>
<dbReference type="GO" id="GO:0003700">
    <property type="term" value="F:DNA-binding transcription factor activity"/>
    <property type="evidence" value="ECO:0007669"/>
    <property type="project" value="InterPro"/>
</dbReference>
<protein>
    <recommendedName>
        <fullName evidence="2">BZIP domain-containing protein</fullName>
    </recommendedName>
</protein>
<dbReference type="HOGENOM" id="CLU_1062260_0_0_1"/>
<comment type="caution">
    <text evidence="3">The sequence shown here is derived from an EMBL/GenBank/DDBJ whole genome shotgun (WGS) entry which is preliminary data.</text>
</comment>
<dbReference type="SUPFAM" id="SSF57959">
    <property type="entry name" value="Leucine zipper domain"/>
    <property type="match status" value="1"/>
</dbReference>
<reference evidence="3 4" key="1">
    <citation type="submission" date="2014-02" db="EMBL/GenBank/DDBJ databases">
        <title>Single nucleus genome sequencing reveals high similarity among nuclei of an endomycorrhizal fungus.</title>
        <authorList>
            <person name="Lin K."/>
            <person name="Geurts R."/>
            <person name="Zhang Z."/>
            <person name="Limpens E."/>
            <person name="Saunders D.G."/>
            <person name="Mu D."/>
            <person name="Pang E."/>
            <person name="Cao H."/>
            <person name="Cha H."/>
            <person name="Lin T."/>
            <person name="Zhou Q."/>
            <person name="Shang Y."/>
            <person name="Li Y."/>
            <person name="Ivanov S."/>
            <person name="Sharma T."/>
            <person name="Velzen R.V."/>
            <person name="Ruijter N.D."/>
            <person name="Aanen D.K."/>
            <person name="Win J."/>
            <person name="Kamoun S."/>
            <person name="Bisseling T."/>
            <person name="Huang S."/>
        </authorList>
    </citation>
    <scope>NUCLEOTIDE SEQUENCE [LARGE SCALE GENOMIC DNA]</scope>
    <source>
        <strain evidence="4">DAOM197198w</strain>
    </source>
</reference>
<gene>
    <name evidence="3" type="ORF">RirG_218490</name>
</gene>
<name>A0A015LN39_RHIIW</name>
<feature type="domain" description="BZIP" evidence="2">
    <location>
        <begin position="201"/>
        <end position="216"/>
    </location>
</feature>
<evidence type="ECO:0000259" key="2">
    <source>
        <dbReference type="PROSITE" id="PS00036"/>
    </source>
</evidence>
<feature type="coiled-coil region" evidence="1">
    <location>
        <begin position="194"/>
        <end position="255"/>
    </location>
</feature>
<dbReference type="InterPro" id="IPR004827">
    <property type="entry name" value="bZIP"/>
</dbReference>
<accession>A0A015LN39</accession>
<keyword evidence="1" id="KW-0175">Coiled coil</keyword>
<evidence type="ECO:0000256" key="1">
    <source>
        <dbReference type="SAM" id="Coils"/>
    </source>
</evidence>
<dbReference type="AlphaFoldDB" id="A0A015LN39"/>
<evidence type="ECO:0000313" key="3">
    <source>
        <dbReference type="EMBL" id="EXX56183.1"/>
    </source>
</evidence>
<dbReference type="InterPro" id="IPR046347">
    <property type="entry name" value="bZIP_sf"/>
</dbReference>
<dbReference type="EMBL" id="JEMT01027804">
    <property type="protein sequence ID" value="EXX56183.1"/>
    <property type="molecule type" value="Genomic_DNA"/>
</dbReference>
<dbReference type="Proteomes" id="UP000022910">
    <property type="component" value="Unassembled WGS sequence"/>
</dbReference>
<sequence length="262" mass="30604">MENQSDLFMKTSIENFGPNVEPFLQESQQIYQQIDPQLFTDLSFNLSKDVCLPLAVENNLLESSVAQFAQFQFSTDYYSYPSATVPFFEPLQFNYYYPYYPVFDIAPIQDSMAETSGFIPSNYFPPEQNLQYFIVPQIPQQFDAQCTQTNFFDSPNSSSSSQSNFVKQSPKFSSPQLNLKVTENLVNMNNYTVMDESKLEKKKLQNRAAAQRAREKEKFLIENLRNENEMLKKVYEEKVEEMKRLNSILESIEKERMLKVNL</sequence>
<dbReference type="OrthoDB" id="2386881at2759"/>
<keyword evidence="4" id="KW-1185">Reference proteome</keyword>